<organism evidence="3 4">
    <name type="scientific">Paenibacillus puldeungensis</name>
    <dbReference type="NCBI Taxonomy" id="696536"/>
    <lineage>
        <taxon>Bacteria</taxon>
        <taxon>Bacillati</taxon>
        <taxon>Bacillota</taxon>
        <taxon>Bacilli</taxon>
        <taxon>Bacillales</taxon>
        <taxon>Paenibacillaceae</taxon>
        <taxon>Paenibacillus</taxon>
    </lineage>
</organism>
<gene>
    <name evidence="3" type="ORF">ACFQ3W_18780</name>
</gene>
<reference evidence="4" key="1">
    <citation type="journal article" date="2019" name="Int. J. Syst. Evol. Microbiol.">
        <title>The Global Catalogue of Microorganisms (GCM) 10K type strain sequencing project: providing services to taxonomists for standard genome sequencing and annotation.</title>
        <authorList>
            <consortium name="The Broad Institute Genomics Platform"/>
            <consortium name="The Broad Institute Genome Sequencing Center for Infectious Disease"/>
            <person name="Wu L."/>
            <person name="Ma J."/>
        </authorList>
    </citation>
    <scope>NUCLEOTIDE SEQUENCE [LARGE SCALE GENOMIC DNA]</scope>
    <source>
        <strain evidence="4">CCUG 59189</strain>
    </source>
</reference>
<dbReference type="InterPro" id="IPR034660">
    <property type="entry name" value="DinB/YfiT-like"/>
</dbReference>
<keyword evidence="2" id="KW-0479">Metal-binding</keyword>
<comment type="caution">
    <text evidence="3">The sequence shown here is derived from an EMBL/GenBank/DDBJ whole genome shotgun (WGS) entry which is preliminary data.</text>
</comment>
<dbReference type="Gene3D" id="1.20.120.450">
    <property type="entry name" value="dinb family like domain"/>
    <property type="match status" value="1"/>
</dbReference>
<accession>A0ABW3S0M5</accession>
<dbReference type="InterPro" id="IPR007837">
    <property type="entry name" value="DinB"/>
</dbReference>
<evidence type="ECO:0000313" key="4">
    <source>
        <dbReference type="Proteomes" id="UP001597262"/>
    </source>
</evidence>
<comment type="similarity">
    <text evidence="1">Belongs to the DinB family.</text>
</comment>
<evidence type="ECO:0000256" key="2">
    <source>
        <dbReference type="ARBA" id="ARBA00022723"/>
    </source>
</evidence>
<dbReference type="Pfam" id="PF05163">
    <property type="entry name" value="DinB"/>
    <property type="match status" value="1"/>
</dbReference>
<dbReference type="RefSeq" id="WP_379320766.1">
    <property type="nucleotide sequence ID" value="NZ_JBHTLM010000015.1"/>
</dbReference>
<dbReference type="EMBL" id="JBHTLM010000015">
    <property type="protein sequence ID" value="MFD1178326.1"/>
    <property type="molecule type" value="Genomic_DNA"/>
</dbReference>
<proteinExistence type="inferred from homology"/>
<dbReference type="SUPFAM" id="SSF109854">
    <property type="entry name" value="DinB/YfiT-like putative metalloenzymes"/>
    <property type="match status" value="1"/>
</dbReference>
<sequence length="153" mass="17891">MLKMLQYNWQIREEWFAWCEQISAEELLRQRSGGVGSILRTLYHIIDVEWSWIQIIQGKPDDPVPFEEYMSLERIKELSASFHGEVELFLSTWTDEMDGTRIINPSDQKEYTAGEILRHVIAHEIHHIGQLSVWSRELGLAPISPNFIGRGIR</sequence>
<evidence type="ECO:0000313" key="3">
    <source>
        <dbReference type="EMBL" id="MFD1178326.1"/>
    </source>
</evidence>
<keyword evidence="4" id="KW-1185">Reference proteome</keyword>
<dbReference type="PANTHER" id="PTHR37302">
    <property type="entry name" value="SLR1116 PROTEIN"/>
    <property type="match status" value="1"/>
</dbReference>
<dbReference type="Proteomes" id="UP001597262">
    <property type="component" value="Unassembled WGS sequence"/>
</dbReference>
<dbReference type="PANTHER" id="PTHR37302:SF3">
    <property type="entry name" value="DAMAGE-INDUCIBLE PROTEIN DINB"/>
    <property type="match status" value="1"/>
</dbReference>
<protein>
    <submittedName>
        <fullName evidence="3">DinB family protein</fullName>
    </submittedName>
</protein>
<name>A0ABW3S0M5_9BACL</name>
<evidence type="ECO:0000256" key="1">
    <source>
        <dbReference type="ARBA" id="ARBA00008635"/>
    </source>
</evidence>